<proteinExistence type="predicted"/>
<reference evidence="2" key="1">
    <citation type="submission" date="2022-10" db="EMBL/GenBank/DDBJ databases">
        <title>Hoeflea sp. J2-29, isolated from marine algae.</title>
        <authorList>
            <person name="Kristyanto S."/>
            <person name="Kim J.M."/>
            <person name="Jeon C.O."/>
        </authorList>
    </citation>
    <scope>NUCLEOTIDE SEQUENCE</scope>
    <source>
        <strain evidence="2">J2-29</strain>
    </source>
</reference>
<dbReference type="EMBL" id="JAOVZQ010000001">
    <property type="protein sequence ID" value="MCY0096768.1"/>
    <property type="molecule type" value="Genomic_DNA"/>
</dbReference>
<dbReference type="RefSeq" id="WP_267614594.1">
    <property type="nucleotide sequence ID" value="NZ_JAOVZQ010000001.1"/>
</dbReference>
<dbReference type="PANTHER" id="PTHR43680">
    <property type="entry name" value="NITRATE REDUCTASE MOLYBDENUM COFACTOR ASSEMBLY CHAPERONE"/>
    <property type="match status" value="1"/>
</dbReference>
<evidence type="ECO:0000313" key="2">
    <source>
        <dbReference type="EMBL" id="MCY0096768.1"/>
    </source>
</evidence>
<evidence type="ECO:0000256" key="1">
    <source>
        <dbReference type="ARBA" id="ARBA00023063"/>
    </source>
</evidence>
<sequence>MSRSFNALSALLCYPSDDLQAAIPEIRVVLADEAVLTATQIGALQPLLDRMETADIFDLQEGYVLLFDRSRTLSLNLFEHIHGESRDRGGAMVDLLETYRAGGFDLVGPELPDHLPVLLEFLSTRSLADALGLLADAGPILAVLAERLTRRETPYAAVLAALADLGQAANDSEVAAALLAENDDDPEDLSALDAVWEEAQVTFAPDPNAGCPISRDILAKMEAPQKPITSPARAGAAN</sequence>
<comment type="caution">
    <text evidence="2">The sequence shown here is derived from an EMBL/GenBank/DDBJ whole genome shotgun (WGS) entry which is preliminary data.</text>
</comment>
<dbReference type="InterPro" id="IPR003765">
    <property type="entry name" value="NO3_reductase_chaperone_NarJ"/>
</dbReference>
<accession>A0ABT3YLP2</accession>
<dbReference type="SUPFAM" id="SSF89155">
    <property type="entry name" value="TorD-like"/>
    <property type="match status" value="1"/>
</dbReference>
<name>A0ABT3YLP2_9HYPH</name>
<gene>
    <name evidence="2" type="primary">narJ</name>
    <name evidence="2" type="ORF">OEG82_22535</name>
</gene>
<dbReference type="Proteomes" id="UP001081283">
    <property type="component" value="Unassembled WGS sequence"/>
</dbReference>
<dbReference type="Pfam" id="PF02613">
    <property type="entry name" value="Nitrate_red_del"/>
    <property type="match status" value="1"/>
</dbReference>
<dbReference type="InterPro" id="IPR036411">
    <property type="entry name" value="TorD-like_sf"/>
</dbReference>
<dbReference type="NCBIfam" id="TIGR00684">
    <property type="entry name" value="narJ"/>
    <property type="match status" value="1"/>
</dbReference>
<organism evidence="2 3">
    <name type="scientific">Hoeflea ulvae</name>
    <dbReference type="NCBI Taxonomy" id="2983764"/>
    <lineage>
        <taxon>Bacteria</taxon>
        <taxon>Pseudomonadati</taxon>
        <taxon>Pseudomonadota</taxon>
        <taxon>Alphaproteobacteria</taxon>
        <taxon>Hyphomicrobiales</taxon>
        <taxon>Rhizobiaceae</taxon>
        <taxon>Hoeflea</taxon>
    </lineage>
</organism>
<dbReference type="Gene3D" id="1.10.3480.10">
    <property type="entry name" value="TorD-like"/>
    <property type="match status" value="1"/>
</dbReference>
<dbReference type="InterPro" id="IPR020945">
    <property type="entry name" value="DMSO/NO3_reduct_chaperone"/>
</dbReference>
<protein>
    <submittedName>
        <fullName evidence="2">Nitrate reductase molybdenum cofactor assembly chaperone</fullName>
    </submittedName>
</protein>
<keyword evidence="1" id="KW-0534">Nitrate assimilation</keyword>
<dbReference type="PANTHER" id="PTHR43680:SF2">
    <property type="entry name" value="NITRATE REDUCTASE MOLYBDENUM COFACTOR ASSEMBLY CHAPERONE NARJ"/>
    <property type="match status" value="1"/>
</dbReference>
<evidence type="ECO:0000313" key="3">
    <source>
        <dbReference type="Proteomes" id="UP001081283"/>
    </source>
</evidence>
<keyword evidence="3" id="KW-1185">Reference proteome</keyword>